<evidence type="ECO:0000313" key="2">
    <source>
        <dbReference type="EMBL" id="RDS76199.1"/>
    </source>
</evidence>
<comment type="caution">
    <text evidence="2">The sequence shown here is derived from an EMBL/GenBank/DDBJ whole genome shotgun (WGS) entry which is preliminary data.</text>
</comment>
<name>A0A395LHT1_9SPHN</name>
<feature type="transmembrane region" description="Helical" evidence="1">
    <location>
        <begin position="64"/>
        <end position="85"/>
    </location>
</feature>
<evidence type="ECO:0000313" key="3">
    <source>
        <dbReference type="Proteomes" id="UP000254101"/>
    </source>
</evidence>
<gene>
    <name evidence="2" type="ORF">DL238_00240</name>
</gene>
<proteinExistence type="predicted"/>
<keyword evidence="1" id="KW-0812">Transmembrane</keyword>
<sequence>MNHAEFACAGGIQDLSFGEVDLVGGADFAGDVRDTMTWVGLGAAAVAAGAAMAAPPTAGASAPVAAGAGIVAGAAMVVAGVAGLMSDD</sequence>
<keyword evidence="3" id="KW-1185">Reference proteome</keyword>
<accession>A0A395LHT1</accession>
<keyword evidence="1" id="KW-0472">Membrane</keyword>
<dbReference type="AlphaFoldDB" id="A0A395LHT1"/>
<keyword evidence="1" id="KW-1133">Transmembrane helix</keyword>
<protein>
    <submittedName>
        <fullName evidence="2">Uncharacterized protein</fullName>
    </submittedName>
</protein>
<evidence type="ECO:0000256" key="1">
    <source>
        <dbReference type="SAM" id="Phobius"/>
    </source>
</evidence>
<feature type="transmembrane region" description="Helical" evidence="1">
    <location>
        <begin position="38"/>
        <end position="58"/>
    </location>
</feature>
<reference evidence="2 3" key="1">
    <citation type="submission" date="2018-07" db="EMBL/GenBank/DDBJ databases">
        <title>Erythrobacter nanhaiensis sp. nov., a novel member of the genus Erythrobacter isolated from the South China Sea.</title>
        <authorList>
            <person name="Chen X."/>
            <person name="Liu J."/>
        </authorList>
    </citation>
    <scope>NUCLEOTIDE SEQUENCE [LARGE SCALE GENOMIC DNA]</scope>
    <source>
        <strain evidence="2 3">S-5</strain>
    </source>
</reference>
<dbReference type="EMBL" id="QRBB01000001">
    <property type="protein sequence ID" value="RDS76199.1"/>
    <property type="molecule type" value="Genomic_DNA"/>
</dbReference>
<organism evidence="2 3">
    <name type="scientific">Alteriqipengyuania lutimaris</name>
    <dbReference type="NCBI Taxonomy" id="1538146"/>
    <lineage>
        <taxon>Bacteria</taxon>
        <taxon>Pseudomonadati</taxon>
        <taxon>Pseudomonadota</taxon>
        <taxon>Alphaproteobacteria</taxon>
        <taxon>Sphingomonadales</taxon>
        <taxon>Erythrobacteraceae</taxon>
        <taxon>Alteriqipengyuania</taxon>
    </lineage>
</organism>
<dbReference type="Proteomes" id="UP000254101">
    <property type="component" value="Unassembled WGS sequence"/>
</dbReference>